<dbReference type="Proteomes" id="UP001168540">
    <property type="component" value="Unassembled WGS sequence"/>
</dbReference>
<gene>
    <name evidence="2" type="ORF">QU481_07565</name>
    <name evidence="3" type="ORF">QU481_08660</name>
    <name evidence="4" type="ORF">QU481_22790</name>
    <name evidence="5" type="ORF">QU481_23650</name>
</gene>
<dbReference type="EMBL" id="JAUEDK010000106">
    <property type="protein sequence ID" value="MDN0077794.1"/>
    <property type="molecule type" value="Genomic_DNA"/>
</dbReference>
<evidence type="ECO:0000313" key="5">
    <source>
        <dbReference type="EMBL" id="MDN0077794.1"/>
    </source>
</evidence>
<evidence type="ECO:0000313" key="6">
    <source>
        <dbReference type="Proteomes" id="UP001168540"/>
    </source>
</evidence>
<evidence type="ECO:0000313" key="2">
    <source>
        <dbReference type="EMBL" id="MDN0074749.1"/>
    </source>
</evidence>
<sequence length="170" mass="19832">WEARAIETVSRHGRRRILLTSLLDTKAWPAKEIAAQYQERWHIETSYRELKQDMLGDELTLRSGTPETVRQEVWGTLLAYNLVRLEMAEIAREVGVAPTDLSFTTALHYLRYEWSWLAISSPGTLPARLLRLRERLGELLLPKQRRGRECPRVVKKLPSRYPIKQVRSAK</sequence>
<comment type="caution">
    <text evidence="2">The sequence shown here is derived from an EMBL/GenBank/DDBJ whole genome shotgun (WGS) entry which is preliminary data.</text>
</comment>
<evidence type="ECO:0000259" key="1">
    <source>
        <dbReference type="Pfam" id="PF01609"/>
    </source>
</evidence>
<organism evidence="2 6">
    <name type="scientific">Crenobacter oryzisoli</name>
    <dbReference type="NCBI Taxonomy" id="3056844"/>
    <lineage>
        <taxon>Bacteria</taxon>
        <taxon>Pseudomonadati</taxon>
        <taxon>Pseudomonadota</taxon>
        <taxon>Betaproteobacteria</taxon>
        <taxon>Neisseriales</taxon>
        <taxon>Neisseriaceae</taxon>
        <taxon>Crenobacter</taxon>
    </lineage>
</organism>
<accession>A0ABT7XLS9</accession>
<reference evidence="2" key="1">
    <citation type="submission" date="2023-06" db="EMBL/GenBank/DDBJ databases">
        <authorList>
            <person name="Zhang S."/>
        </authorList>
    </citation>
    <scope>NUCLEOTIDE SEQUENCE</scope>
    <source>
        <strain evidence="2">SG2303</strain>
    </source>
</reference>
<dbReference type="EMBL" id="JAUEDK010000009">
    <property type="protein sequence ID" value="MDN0074749.1"/>
    <property type="molecule type" value="Genomic_DNA"/>
</dbReference>
<evidence type="ECO:0000313" key="4">
    <source>
        <dbReference type="EMBL" id="MDN0077648.1"/>
    </source>
</evidence>
<feature type="domain" description="Transposase IS4-like" evidence="1">
    <location>
        <begin position="11"/>
        <end position="82"/>
    </location>
</feature>
<evidence type="ECO:0000313" key="3">
    <source>
        <dbReference type="EMBL" id="MDN0074965.1"/>
    </source>
</evidence>
<name>A0ABT7XLS9_9NEIS</name>
<dbReference type="EMBL" id="JAUEDK010000081">
    <property type="protein sequence ID" value="MDN0077648.1"/>
    <property type="molecule type" value="Genomic_DNA"/>
</dbReference>
<dbReference type="Pfam" id="PF01609">
    <property type="entry name" value="DDE_Tnp_1"/>
    <property type="match status" value="1"/>
</dbReference>
<keyword evidence="6" id="KW-1185">Reference proteome</keyword>
<dbReference type="RefSeq" id="WP_289829323.1">
    <property type="nucleotide sequence ID" value="NZ_JAUEDK010000009.1"/>
</dbReference>
<dbReference type="PANTHER" id="PTHR37529:SF1">
    <property type="entry name" value="TRANSPOSASE INSG FOR INSERTION SEQUENCE ELEMENT IS4-RELATED"/>
    <property type="match status" value="1"/>
</dbReference>
<feature type="non-terminal residue" evidence="2">
    <location>
        <position position="1"/>
    </location>
</feature>
<dbReference type="EMBL" id="JAUEDK010000012">
    <property type="protein sequence ID" value="MDN0074965.1"/>
    <property type="molecule type" value="Genomic_DNA"/>
</dbReference>
<proteinExistence type="predicted"/>
<dbReference type="InterPro" id="IPR002559">
    <property type="entry name" value="Transposase_11"/>
</dbReference>
<protein>
    <submittedName>
        <fullName evidence="2">Transposase</fullName>
    </submittedName>
</protein>
<dbReference type="InterPro" id="IPR012337">
    <property type="entry name" value="RNaseH-like_sf"/>
</dbReference>
<dbReference type="SUPFAM" id="SSF53098">
    <property type="entry name" value="Ribonuclease H-like"/>
    <property type="match status" value="1"/>
</dbReference>
<dbReference type="PANTHER" id="PTHR37529">
    <property type="entry name" value="TRANSPOSASE INSG FOR INSERTION SEQUENCE ELEMENT IS4-RELATED"/>
    <property type="match status" value="1"/>
</dbReference>